<accession>A0A2T4AX10</accession>
<organism evidence="2 3">
    <name type="scientific">Trichoderma citrinoviride</name>
    <dbReference type="NCBI Taxonomy" id="58853"/>
    <lineage>
        <taxon>Eukaryota</taxon>
        <taxon>Fungi</taxon>
        <taxon>Dikarya</taxon>
        <taxon>Ascomycota</taxon>
        <taxon>Pezizomycotina</taxon>
        <taxon>Sordariomycetes</taxon>
        <taxon>Hypocreomycetidae</taxon>
        <taxon>Hypocreales</taxon>
        <taxon>Hypocreaceae</taxon>
        <taxon>Trichoderma</taxon>
    </lineage>
</organism>
<keyword evidence="3" id="KW-1185">Reference proteome</keyword>
<protein>
    <submittedName>
        <fullName evidence="2">Uncharacterized protein</fullName>
    </submittedName>
</protein>
<name>A0A2T4AX10_9HYPO</name>
<proteinExistence type="predicted"/>
<feature type="region of interest" description="Disordered" evidence="1">
    <location>
        <begin position="1"/>
        <end position="26"/>
    </location>
</feature>
<feature type="region of interest" description="Disordered" evidence="1">
    <location>
        <begin position="56"/>
        <end position="92"/>
    </location>
</feature>
<evidence type="ECO:0000313" key="2">
    <source>
        <dbReference type="EMBL" id="PTB61610.1"/>
    </source>
</evidence>
<gene>
    <name evidence="2" type="ORF">BBK36DRAFT_1163808</name>
</gene>
<dbReference type="RefSeq" id="XP_024744930.1">
    <property type="nucleotide sequence ID" value="XM_024894579.1"/>
</dbReference>
<feature type="compositionally biased region" description="Basic and acidic residues" evidence="1">
    <location>
        <begin position="56"/>
        <end position="76"/>
    </location>
</feature>
<evidence type="ECO:0000256" key="1">
    <source>
        <dbReference type="SAM" id="MobiDB-lite"/>
    </source>
</evidence>
<reference evidence="3" key="1">
    <citation type="submission" date="2016-07" db="EMBL/GenBank/DDBJ databases">
        <title>Multiple horizontal gene transfer events from other fungi enriched the ability of initially mycotrophic Trichoderma (Ascomycota) to feed on dead plant biomass.</title>
        <authorList>
            <consortium name="DOE Joint Genome Institute"/>
            <person name="Atanasova L."/>
            <person name="Chenthamara K."/>
            <person name="Zhang J."/>
            <person name="Grujic M."/>
            <person name="Henrissat B."/>
            <person name="Kuo A."/>
            <person name="Aerts A."/>
            <person name="Salamov A."/>
            <person name="Lipzen A."/>
            <person name="Labutti K."/>
            <person name="Barry K."/>
            <person name="Miao Y."/>
            <person name="Rahimi M.J."/>
            <person name="Shen Q."/>
            <person name="Grigoriev I.V."/>
            <person name="Kubicek C.P."/>
            <person name="Druzhinina I.S."/>
        </authorList>
    </citation>
    <scope>NUCLEOTIDE SEQUENCE [LARGE SCALE GENOMIC DNA]</scope>
    <source>
        <strain evidence="3">TUCIM 6016</strain>
    </source>
</reference>
<evidence type="ECO:0000313" key="3">
    <source>
        <dbReference type="Proteomes" id="UP000241546"/>
    </source>
</evidence>
<dbReference type="GeneID" id="36602697"/>
<feature type="region of interest" description="Disordered" evidence="1">
    <location>
        <begin position="125"/>
        <end position="150"/>
    </location>
</feature>
<dbReference type="Proteomes" id="UP000241546">
    <property type="component" value="Unassembled WGS sequence"/>
</dbReference>
<dbReference type="EMBL" id="KZ680283">
    <property type="protein sequence ID" value="PTB61610.1"/>
    <property type="molecule type" value="Genomic_DNA"/>
</dbReference>
<dbReference type="AlphaFoldDB" id="A0A2T4AX10"/>
<sequence>MGYHDHFGSFNAPSAAENILSDPTIPDRTRYGALRKTSANGNLQAIKLVDLEKARMSGAKRDGGKPGMKRDVDATGHRRASGGRIREPENPRLLPRKFDNWILGKNPTFSSGNISGTRLLQMELSPPHKQAPRMRLAPTSPTFAPPTDAQ</sequence>